<accession>A0A443I164</accession>
<keyword evidence="3" id="KW-1185">Reference proteome</keyword>
<dbReference type="VEuPathDB" id="FungiDB:C8Q69DRAFT_150339"/>
<dbReference type="GeneID" id="39594813"/>
<keyword evidence="2" id="KW-0012">Acyltransferase</keyword>
<sequence length="218" mass="24716">MPNPNFHLLPAKPEDIPIFADIFFSAFQSFFIHECLPDIPSVRNWWIKSQEKEFQDPDNLFLKVIEKKEKQNDGSNDEEDPIVAFAKWTKPVKGRKIPPQPEWPEGCNAQLADAFFGTLSDGHARVMGERTHWFLALLGTRPLYEGQGAGSMLLAYGLRKADEEQLDAFLEASPPGEPLYLKHGFEVQERVSVMVPVDGQLKPYKNALMVRKPKPLVA</sequence>
<dbReference type="RefSeq" id="XP_028487454.1">
    <property type="nucleotide sequence ID" value="XM_028625536.1"/>
</dbReference>
<dbReference type="PROSITE" id="PS51186">
    <property type="entry name" value="GNAT"/>
    <property type="match status" value="1"/>
</dbReference>
<dbReference type="PANTHER" id="PTHR42791:SF17">
    <property type="entry name" value="ACETYLTRANSFERASE, GNAT FAMILY FAMILY (AFU_ORTHOLOGUE AFUA_8G05690)"/>
    <property type="match status" value="1"/>
</dbReference>
<name>A0A443I164_BYSSP</name>
<evidence type="ECO:0000313" key="3">
    <source>
        <dbReference type="Proteomes" id="UP000283841"/>
    </source>
</evidence>
<organism evidence="2 3">
    <name type="scientific">Byssochlamys spectabilis</name>
    <name type="common">Paecilomyces variotii</name>
    <dbReference type="NCBI Taxonomy" id="264951"/>
    <lineage>
        <taxon>Eukaryota</taxon>
        <taxon>Fungi</taxon>
        <taxon>Dikarya</taxon>
        <taxon>Ascomycota</taxon>
        <taxon>Pezizomycotina</taxon>
        <taxon>Eurotiomycetes</taxon>
        <taxon>Eurotiomycetidae</taxon>
        <taxon>Eurotiales</taxon>
        <taxon>Thermoascaceae</taxon>
        <taxon>Paecilomyces</taxon>
    </lineage>
</organism>
<dbReference type="AlphaFoldDB" id="A0A443I164"/>
<reference evidence="2 3" key="1">
    <citation type="journal article" date="2018" name="Front. Microbiol.">
        <title>Genomic and genetic insights into a cosmopolitan fungus, Paecilomyces variotii (Eurotiales).</title>
        <authorList>
            <person name="Urquhart A.S."/>
            <person name="Mondo S.J."/>
            <person name="Makela M.R."/>
            <person name="Hane J.K."/>
            <person name="Wiebenga A."/>
            <person name="He G."/>
            <person name="Mihaltcheva S."/>
            <person name="Pangilinan J."/>
            <person name="Lipzen A."/>
            <person name="Barry K."/>
            <person name="de Vries R.P."/>
            <person name="Grigoriev I.V."/>
            <person name="Idnurm A."/>
        </authorList>
    </citation>
    <scope>NUCLEOTIDE SEQUENCE [LARGE SCALE GENOMIC DNA]</scope>
    <source>
        <strain evidence="2 3">CBS 101075</strain>
    </source>
</reference>
<dbReference type="InterPro" id="IPR000182">
    <property type="entry name" value="GNAT_dom"/>
</dbReference>
<evidence type="ECO:0000259" key="1">
    <source>
        <dbReference type="PROSITE" id="PS51186"/>
    </source>
</evidence>
<gene>
    <name evidence="2" type="ORF">C8Q69DRAFT_150339</name>
</gene>
<dbReference type="Gene3D" id="3.40.630.30">
    <property type="match status" value="1"/>
</dbReference>
<proteinExistence type="predicted"/>
<dbReference type="InterPro" id="IPR052523">
    <property type="entry name" value="Trichothecene_AcTrans"/>
</dbReference>
<dbReference type="STRING" id="264951.A0A443I164"/>
<feature type="domain" description="N-acetyltransferase" evidence="1">
    <location>
        <begin position="72"/>
        <end position="215"/>
    </location>
</feature>
<dbReference type="EMBL" id="RCNU01000002">
    <property type="protein sequence ID" value="RWQ97809.1"/>
    <property type="molecule type" value="Genomic_DNA"/>
</dbReference>
<dbReference type="GO" id="GO:0016747">
    <property type="term" value="F:acyltransferase activity, transferring groups other than amino-acyl groups"/>
    <property type="evidence" value="ECO:0007669"/>
    <property type="project" value="InterPro"/>
</dbReference>
<comment type="caution">
    <text evidence="2">The sequence shown here is derived from an EMBL/GenBank/DDBJ whole genome shotgun (WGS) entry which is preliminary data.</text>
</comment>
<dbReference type="Pfam" id="PF00583">
    <property type="entry name" value="Acetyltransf_1"/>
    <property type="match status" value="1"/>
</dbReference>
<dbReference type="CDD" id="cd04301">
    <property type="entry name" value="NAT_SF"/>
    <property type="match status" value="1"/>
</dbReference>
<keyword evidence="2" id="KW-0808">Transferase</keyword>
<dbReference type="InterPro" id="IPR016181">
    <property type="entry name" value="Acyl_CoA_acyltransferase"/>
</dbReference>
<protein>
    <submittedName>
        <fullName evidence="2">Acyl-CoA N-acyltransferase</fullName>
    </submittedName>
</protein>
<dbReference type="SUPFAM" id="SSF55729">
    <property type="entry name" value="Acyl-CoA N-acyltransferases (Nat)"/>
    <property type="match status" value="1"/>
</dbReference>
<evidence type="ECO:0000313" key="2">
    <source>
        <dbReference type="EMBL" id="RWQ97809.1"/>
    </source>
</evidence>
<dbReference type="Proteomes" id="UP000283841">
    <property type="component" value="Unassembled WGS sequence"/>
</dbReference>
<dbReference type="PANTHER" id="PTHR42791">
    <property type="entry name" value="GNAT FAMILY ACETYLTRANSFERASE"/>
    <property type="match status" value="1"/>
</dbReference>